<dbReference type="PANTHER" id="PTHR42939:SF1">
    <property type="entry name" value="ABC TRANSPORTER ATP-BINDING PROTEIN ALBC-RELATED"/>
    <property type="match status" value="1"/>
</dbReference>
<dbReference type="GO" id="GO:0005524">
    <property type="term" value="F:ATP binding"/>
    <property type="evidence" value="ECO:0007669"/>
    <property type="project" value="UniProtKB-KW"/>
</dbReference>
<dbReference type="SUPFAM" id="SSF52540">
    <property type="entry name" value="P-loop containing nucleoside triphosphate hydrolases"/>
    <property type="match status" value="1"/>
</dbReference>
<keyword evidence="2" id="KW-0547">Nucleotide-binding</keyword>
<evidence type="ECO:0000259" key="4">
    <source>
        <dbReference type="PROSITE" id="PS50893"/>
    </source>
</evidence>
<dbReference type="PATRIC" id="fig|1330330.3.peg.1347"/>
<accession>A0A0G2ZBU7</accession>
<dbReference type="InterPro" id="IPR027417">
    <property type="entry name" value="P-loop_NTPase"/>
</dbReference>
<dbReference type="Pfam" id="PF00005">
    <property type="entry name" value="ABC_tran"/>
    <property type="match status" value="1"/>
</dbReference>
<protein>
    <recommendedName>
        <fullName evidence="4">ABC transporter domain-containing protein</fullName>
    </recommendedName>
</protein>
<organism evidence="5 6">
    <name type="scientific">Kosmotoga pacifica</name>
    <dbReference type="NCBI Taxonomy" id="1330330"/>
    <lineage>
        <taxon>Bacteria</taxon>
        <taxon>Thermotogati</taxon>
        <taxon>Thermotogota</taxon>
        <taxon>Thermotogae</taxon>
        <taxon>Kosmotogales</taxon>
        <taxon>Kosmotogaceae</taxon>
        <taxon>Kosmotoga</taxon>
    </lineage>
</organism>
<evidence type="ECO:0000256" key="1">
    <source>
        <dbReference type="ARBA" id="ARBA00022448"/>
    </source>
</evidence>
<reference evidence="5 6" key="1">
    <citation type="submission" date="2015-04" db="EMBL/GenBank/DDBJ databases">
        <title>Complete Genome Sequence of Kosmotoga pacifica SLHLJ1.</title>
        <authorList>
            <person name="Jiang L.J."/>
            <person name="Shao Z.Z."/>
            <person name="Jebbar M."/>
        </authorList>
    </citation>
    <scope>NUCLEOTIDE SEQUENCE [LARGE SCALE GENOMIC DNA]</scope>
    <source>
        <strain evidence="5 6">SLHLJ1</strain>
    </source>
</reference>
<keyword evidence="6" id="KW-1185">Reference proteome</keyword>
<dbReference type="GO" id="GO:0016887">
    <property type="term" value="F:ATP hydrolysis activity"/>
    <property type="evidence" value="ECO:0007669"/>
    <property type="project" value="InterPro"/>
</dbReference>
<feature type="domain" description="ABC transporter" evidence="4">
    <location>
        <begin position="10"/>
        <end position="230"/>
    </location>
</feature>
<dbReference type="STRING" id="1330330.IX53_06645"/>
<dbReference type="CDD" id="cd03230">
    <property type="entry name" value="ABC_DR_subfamily_A"/>
    <property type="match status" value="1"/>
</dbReference>
<dbReference type="InterPro" id="IPR051782">
    <property type="entry name" value="ABC_Transporter_VariousFunc"/>
</dbReference>
<dbReference type="EMBL" id="CP011232">
    <property type="protein sequence ID" value="AKI97546.1"/>
    <property type="molecule type" value="Genomic_DNA"/>
</dbReference>
<keyword evidence="1" id="KW-0813">Transport</keyword>
<dbReference type="InterPro" id="IPR003593">
    <property type="entry name" value="AAA+_ATPase"/>
</dbReference>
<dbReference type="Proteomes" id="UP000035159">
    <property type="component" value="Chromosome"/>
</dbReference>
<dbReference type="SMART" id="SM00382">
    <property type="entry name" value="AAA"/>
    <property type="match status" value="1"/>
</dbReference>
<evidence type="ECO:0000256" key="3">
    <source>
        <dbReference type="ARBA" id="ARBA00022840"/>
    </source>
</evidence>
<dbReference type="AlphaFoldDB" id="A0A0G2ZBU7"/>
<proteinExistence type="predicted"/>
<dbReference type="RefSeq" id="WP_047754681.1">
    <property type="nucleotide sequence ID" value="NZ_CAJUHA010000014.1"/>
</dbReference>
<dbReference type="PANTHER" id="PTHR42939">
    <property type="entry name" value="ABC TRANSPORTER ATP-BINDING PROTEIN ALBC-RELATED"/>
    <property type="match status" value="1"/>
</dbReference>
<evidence type="ECO:0000313" key="5">
    <source>
        <dbReference type="EMBL" id="AKI97546.1"/>
    </source>
</evidence>
<evidence type="ECO:0000256" key="2">
    <source>
        <dbReference type="ARBA" id="ARBA00022741"/>
    </source>
</evidence>
<sequence>MERNEMSIPVIIRNLRKNYGGIRAIDGIDFIVQPQQVHALLGPNGAGKTTTLKSILGFVNYKGDIKLFGKDIDSVRDKVAFVPDEKNFYKSLTGEQAIRMCEKLFDDFSTDKAKEFFDKFQLPLNQKIGTFSHGMKTQAYLSLILARQAKLYIFDEPTWGLDPIKRDDVLEMIRDLVIEGSSVLYTSHIIPEVERIADKISIMHKGKIHFSGSIDEIKESYIILKSEKRVELSGYRVVSYCKQNGKHIYLINTEKQNFSLKEDHEYYVPDLNEFFQVVIRGERNVL</sequence>
<name>A0A0G2ZBU7_9BACT</name>
<dbReference type="Gene3D" id="3.40.50.300">
    <property type="entry name" value="P-loop containing nucleotide triphosphate hydrolases"/>
    <property type="match status" value="1"/>
</dbReference>
<keyword evidence="3" id="KW-0067">ATP-binding</keyword>
<dbReference type="OrthoDB" id="9804819at2"/>
<dbReference type="InterPro" id="IPR003439">
    <property type="entry name" value="ABC_transporter-like_ATP-bd"/>
</dbReference>
<dbReference type="KEGG" id="kpf:IX53_06645"/>
<gene>
    <name evidence="5" type="ORF">IX53_06645</name>
</gene>
<evidence type="ECO:0000313" key="6">
    <source>
        <dbReference type="Proteomes" id="UP000035159"/>
    </source>
</evidence>
<dbReference type="PROSITE" id="PS50893">
    <property type="entry name" value="ABC_TRANSPORTER_2"/>
    <property type="match status" value="1"/>
</dbReference>